<dbReference type="KEGG" id="cja:CJA_1965"/>
<evidence type="ECO:0000256" key="2">
    <source>
        <dbReference type="ARBA" id="ARBA00022694"/>
    </source>
</evidence>
<dbReference type="PROSITE" id="PS01129">
    <property type="entry name" value="PSI_RLU"/>
    <property type="match status" value="1"/>
</dbReference>
<dbReference type="RefSeq" id="WP_012487575.1">
    <property type="nucleotide sequence ID" value="NC_010995.1"/>
</dbReference>
<evidence type="ECO:0000313" key="9">
    <source>
        <dbReference type="EMBL" id="ACE83595.1"/>
    </source>
</evidence>
<dbReference type="GO" id="GO:0003723">
    <property type="term" value="F:RNA binding"/>
    <property type="evidence" value="ECO:0007669"/>
    <property type="project" value="InterPro"/>
</dbReference>
<evidence type="ECO:0000256" key="1">
    <source>
        <dbReference type="ARBA" id="ARBA00010876"/>
    </source>
</evidence>
<evidence type="ECO:0000256" key="5">
    <source>
        <dbReference type="ARBA" id="ARBA00037670"/>
    </source>
</evidence>
<accession>B3PHG6</accession>
<dbReference type="SUPFAM" id="SSF55120">
    <property type="entry name" value="Pseudouridine synthase"/>
    <property type="match status" value="1"/>
</dbReference>
<evidence type="ECO:0000256" key="6">
    <source>
        <dbReference type="PIRSR" id="PIRSR606225-1"/>
    </source>
</evidence>
<dbReference type="PANTHER" id="PTHR21600:SF56">
    <property type="entry name" value="TRNA PSEUDOURIDINE SYNTHASE C"/>
    <property type="match status" value="1"/>
</dbReference>
<dbReference type="Pfam" id="PF00849">
    <property type="entry name" value="PseudoU_synth_2"/>
    <property type="match status" value="1"/>
</dbReference>
<dbReference type="eggNOG" id="COG0564">
    <property type="taxonomic scope" value="Bacteria"/>
</dbReference>
<dbReference type="Gene3D" id="3.30.2350.10">
    <property type="entry name" value="Pseudouridine synthase"/>
    <property type="match status" value="1"/>
</dbReference>
<proteinExistence type="inferred from homology"/>
<dbReference type="Proteomes" id="UP000001036">
    <property type="component" value="Chromosome"/>
</dbReference>
<comment type="catalytic activity">
    <reaction evidence="7">
        <text>a uridine in RNA = a pseudouridine in RNA</text>
        <dbReference type="Rhea" id="RHEA:48348"/>
        <dbReference type="Rhea" id="RHEA-COMP:12068"/>
        <dbReference type="Rhea" id="RHEA-COMP:12069"/>
        <dbReference type="ChEBI" id="CHEBI:65314"/>
        <dbReference type="ChEBI" id="CHEBI:65315"/>
    </reaction>
</comment>
<sequence length="254" mass="29463">MAETLTILYQDEHLLAVNKPTGLLVHRSPIDRHETRFALQLVRDQIGRRVYPVHRLDKPTSGALLFALTPDIARQLGQQFEQHQVRKTYVAVVRGLCEGEGVIDHPLREEIDACADMRTDKSSQPAITHYKHLASVELPYCVDKYPSSRYSLVRCHPLTGRKHQIRRHLKHINHPIIGDAKHGKGRHNRLFQQQLDCHRLLLAATELCFTHPQTQESIQLTAPLEQDFYQLLQRFGWEKYIPHHWAPGNQDRIE</sequence>
<dbReference type="InterPro" id="IPR050188">
    <property type="entry name" value="RluA_PseudoU_synthase"/>
</dbReference>
<dbReference type="PANTHER" id="PTHR21600">
    <property type="entry name" value="MITOCHONDRIAL RNA PSEUDOURIDINE SYNTHASE"/>
    <property type="match status" value="1"/>
</dbReference>
<dbReference type="EMBL" id="CP000934">
    <property type="protein sequence ID" value="ACE83595.1"/>
    <property type="molecule type" value="Genomic_DNA"/>
</dbReference>
<dbReference type="InterPro" id="IPR006224">
    <property type="entry name" value="PsdUridine_synth_RluA-like_CS"/>
</dbReference>
<comment type="catalytic activity">
    <reaction evidence="4">
        <text>uridine(65) in tRNA = pseudouridine(65) in tRNA</text>
        <dbReference type="Rhea" id="RHEA:42536"/>
        <dbReference type="Rhea" id="RHEA-COMP:10103"/>
        <dbReference type="Rhea" id="RHEA-COMP:10104"/>
        <dbReference type="ChEBI" id="CHEBI:65314"/>
        <dbReference type="ChEBI" id="CHEBI:65315"/>
        <dbReference type="EC" id="5.4.99.26"/>
    </reaction>
</comment>
<keyword evidence="10" id="KW-1185">Reference proteome</keyword>
<dbReference type="InterPro" id="IPR020103">
    <property type="entry name" value="PsdUridine_synth_cat_dom_sf"/>
</dbReference>
<evidence type="ECO:0000256" key="4">
    <source>
        <dbReference type="ARBA" id="ARBA00036607"/>
    </source>
</evidence>
<protein>
    <recommendedName>
        <fullName evidence="7">Pseudouridine synthase</fullName>
        <ecNumber evidence="7">5.4.99.-</ecNumber>
    </recommendedName>
</protein>
<name>B3PHG6_CELJU</name>
<dbReference type="GO" id="GO:0000455">
    <property type="term" value="P:enzyme-directed rRNA pseudouridine synthesis"/>
    <property type="evidence" value="ECO:0007669"/>
    <property type="project" value="TreeGrafter"/>
</dbReference>
<keyword evidence="3 7" id="KW-0413">Isomerase</keyword>
<feature type="active site" evidence="6">
    <location>
        <position position="57"/>
    </location>
</feature>
<feature type="domain" description="Pseudouridine synthase RsuA/RluA-like" evidence="8">
    <location>
        <begin position="13"/>
        <end position="171"/>
    </location>
</feature>
<evidence type="ECO:0000313" key="10">
    <source>
        <dbReference type="Proteomes" id="UP000001036"/>
    </source>
</evidence>
<comment type="function">
    <text evidence="5">Responsible for synthesis of pseudouridine from uracil-65 in transfer RNAs.</text>
</comment>
<keyword evidence="9" id="KW-0456">Lyase</keyword>
<evidence type="ECO:0000256" key="3">
    <source>
        <dbReference type="ARBA" id="ARBA00023235"/>
    </source>
</evidence>
<dbReference type="STRING" id="498211.CJA_1965"/>
<dbReference type="HOGENOM" id="CLU_016902_11_4_6"/>
<keyword evidence="2" id="KW-0819">tRNA processing</keyword>
<organism evidence="9 10">
    <name type="scientific">Cellvibrio japonicus (strain Ueda107)</name>
    <name type="common">Pseudomonas fluorescens subsp. cellulosa</name>
    <dbReference type="NCBI Taxonomy" id="498211"/>
    <lineage>
        <taxon>Bacteria</taxon>
        <taxon>Pseudomonadati</taxon>
        <taxon>Pseudomonadota</taxon>
        <taxon>Gammaproteobacteria</taxon>
        <taxon>Cellvibrionales</taxon>
        <taxon>Cellvibrionaceae</taxon>
        <taxon>Cellvibrio</taxon>
    </lineage>
</organism>
<evidence type="ECO:0000259" key="8">
    <source>
        <dbReference type="Pfam" id="PF00849"/>
    </source>
</evidence>
<dbReference type="GO" id="GO:0016829">
    <property type="term" value="F:lyase activity"/>
    <property type="evidence" value="ECO:0007669"/>
    <property type="project" value="UniProtKB-KW"/>
</dbReference>
<dbReference type="InterPro" id="IPR006225">
    <property type="entry name" value="PsdUridine_synth_RluC/D"/>
</dbReference>
<gene>
    <name evidence="9" type="ordered locus">CJA_1965</name>
</gene>
<dbReference type="InterPro" id="IPR006145">
    <property type="entry name" value="PsdUridine_synth_RsuA/RluA"/>
</dbReference>
<reference evidence="9 10" key="1">
    <citation type="journal article" date="2008" name="J. Bacteriol.">
        <title>Insights into plant cell wall degradation from the genome sequence of the soil bacterium Cellvibrio japonicus.</title>
        <authorList>
            <person name="Deboy R.T."/>
            <person name="Mongodin E.F."/>
            <person name="Fouts D.E."/>
            <person name="Tailford L.E."/>
            <person name="Khouri H."/>
            <person name="Emerson J.B."/>
            <person name="Mohamoud Y."/>
            <person name="Watkins K."/>
            <person name="Henrissat B."/>
            <person name="Gilbert H.J."/>
            <person name="Nelson K.E."/>
        </authorList>
    </citation>
    <scope>NUCLEOTIDE SEQUENCE [LARGE SCALE GENOMIC DNA]</scope>
    <source>
        <strain evidence="9 10">Ueda107</strain>
    </source>
</reference>
<dbReference type="EC" id="5.4.99.-" evidence="7"/>
<dbReference type="GO" id="GO:0008033">
    <property type="term" value="P:tRNA processing"/>
    <property type="evidence" value="ECO:0007669"/>
    <property type="project" value="UniProtKB-KW"/>
</dbReference>
<comment type="similarity">
    <text evidence="1 7">Belongs to the pseudouridine synthase RluA family.</text>
</comment>
<dbReference type="GO" id="GO:0160149">
    <property type="term" value="F:tRNA pseudouridine(65) synthase activity"/>
    <property type="evidence" value="ECO:0007669"/>
    <property type="project" value="UniProtKB-EC"/>
</dbReference>
<dbReference type="AlphaFoldDB" id="B3PHG6"/>
<dbReference type="NCBIfam" id="NF008321">
    <property type="entry name" value="PRK11112.1"/>
    <property type="match status" value="1"/>
</dbReference>
<evidence type="ECO:0000256" key="7">
    <source>
        <dbReference type="RuleBase" id="RU362028"/>
    </source>
</evidence>
<dbReference type="NCBIfam" id="TIGR00005">
    <property type="entry name" value="rluA_subfam"/>
    <property type="match status" value="1"/>
</dbReference>